<name>A0AAN7HAT2_9PEZI</name>
<dbReference type="SUPFAM" id="SSF56112">
    <property type="entry name" value="Protein kinase-like (PK-like)"/>
    <property type="match status" value="1"/>
</dbReference>
<dbReference type="GO" id="GO:0005524">
    <property type="term" value="F:ATP binding"/>
    <property type="evidence" value="ECO:0007669"/>
    <property type="project" value="InterPro"/>
</dbReference>
<evidence type="ECO:0000313" key="3">
    <source>
        <dbReference type="Proteomes" id="UP001303760"/>
    </source>
</evidence>
<dbReference type="Proteomes" id="UP001303760">
    <property type="component" value="Unassembled WGS sequence"/>
</dbReference>
<comment type="caution">
    <text evidence="2">The sequence shown here is derived from an EMBL/GenBank/DDBJ whole genome shotgun (WGS) entry which is preliminary data.</text>
</comment>
<proteinExistence type="predicted"/>
<keyword evidence="3" id="KW-1185">Reference proteome</keyword>
<organism evidence="2 3">
    <name type="scientific">Achaetomium macrosporum</name>
    <dbReference type="NCBI Taxonomy" id="79813"/>
    <lineage>
        <taxon>Eukaryota</taxon>
        <taxon>Fungi</taxon>
        <taxon>Dikarya</taxon>
        <taxon>Ascomycota</taxon>
        <taxon>Pezizomycotina</taxon>
        <taxon>Sordariomycetes</taxon>
        <taxon>Sordariomycetidae</taxon>
        <taxon>Sordariales</taxon>
        <taxon>Chaetomiaceae</taxon>
        <taxon>Achaetomium</taxon>
    </lineage>
</organism>
<reference evidence="2" key="2">
    <citation type="submission" date="2023-05" db="EMBL/GenBank/DDBJ databases">
        <authorList>
            <consortium name="Lawrence Berkeley National Laboratory"/>
            <person name="Steindorff A."/>
            <person name="Hensen N."/>
            <person name="Bonometti L."/>
            <person name="Westerberg I."/>
            <person name="Brannstrom I.O."/>
            <person name="Guillou S."/>
            <person name="Cros-Aarteil S."/>
            <person name="Calhoun S."/>
            <person name="Haridas S."/>
            <person name="Kuo A."/>
            <person name="Mondo S."/>
            <person name="Pangilinan J."/>
            <person name="Riley R."/>
            <person name="Labutti K."/>
            <person name="Andreopoulos B."/>
            <person name="Lipzen A."/>
            <person name="Chen C."/>
            <person name="Yanf M."/>
            <person name="Daum C."/>
            <person name="Ng V."/>
            <person name="Clum A."/>
            <person name="Ohm R."/>
            <person name="Martin F."/>
            <person name="Silar P."/>
            <person name="Natvig D."/>
            <person name="Lalanne C."/>
            <person name="Gautier V."/>
            <person name="Ament-Velasquez S.L."/>
            <person name="Kruys A."/>
            <person name="Hutchinson M.I."/>
            <person name="Powell A.J."/>
            <person name="Barry K."/>
            <person name="Miller A.N."/>
            <person name="Grigoriev I.V."/>
            <person name="Debuchy R."/>
            <person name="Gladieux P."/>
            <person name="Thoren M.H."/>
            <person name="Johannesson H."/>
        </authorList>
    </citation>
    <scope>NUCLEOTIDE SEQUENCE</scope>
    <source>
        <strain evidence="2">CBS 532.94</strain>
    </source>
</reference>
<evidence type="ECO:0000313" key="2">
    <source>
        <dbReference type="EMBL" id="KAK4234169.1"/>
    </source>
</evidence>
<dbReference type="GO" id="GO:0004672">
    <property type="term" value="F:protein kinase activity"/>
    <property type="evidence" value="ECO:0007669"/>
    <property type="project" value="InterPro"/>
</dbReference>
<feature type="domain" description="Protein kinase" evidence="1">
    <location>
        <begin position="1"/>
        <end position="373"/>
    </location>
</feature>
<dbReference type="AlphaFoldDB" id="A0AAN7HAT2"/>
<evidence type="ECO:0000259" key="1">
    <source>
        <dbReference type="PROSITE" id="PS50011"/>
    </source>
</evidence>
<dbReference type="EMBL" id="MU860407">
    <property type="protein sequence ID" value="KAK4234169.1"/>
    <property type="molecule type" value="Genomic_DNA"/>
</dbReference>
<dbReference type="InterPro" id="IPR000719">
    <property type="entry name" value="Prot_kinase_dom"/>
</dbReference>
<accession>A0AAN7HAT2</accession>
<reference evidence="2" key="1">
    <citation type="journal article" date="2023" name="Mol. Phylogenet. Evol.">
        <title>Genome-scale phylogeny and comparative genomics of the fungal order Sordariales.</title>
        <authorList>
            <person name="Hensen N."/>
            <person name="Bonometti L."/>
            <person name="Westerberg I."/>
            <person name="Brannstrom I.O."/>
            <person name="Guillou S."/>
            <person name="Cros-Aarteil S."/>
            <person name="Calhoun S."/>
            <person name="Haridas S."/>
            <person name="Kuo A."/>
            <person name="Mondo S."/>
            <person name="Pangilinan J."/>
            <person name="Riley R."/>
            <person name="LaButti K."/>
            <person name="Andreopoulos B."/>
            <person name="Lipzen A."/>
            <person name="Chen C."/>
            <person name="Yan M."/>
            <person name="Daum C."/>
            <person name="Ng V."/>
            <person name="Clum A."/>
            <person name="Steindorff A."/>
            <person name="Ohm R.A."/>
            <person name="Martin F."/>
            <person name="Silar P."/>
            <person name="Natvig D.O."/>
            <person name="Lalanne C."/>
            <person name="Gautier V."/>
            <person name="Ament-Velasquez S.L."/>
            <person name="Kruys A."/>
            <person name="Hutchinson M.I."/>
            <person name="Powell A.J."/>
            <person name="Barry K."/>
            <person name="Miller A.N."/>
            <person name="Grigoriev I.V."/>
            <person name="Debuchy R."/>
            <person name="Gladieux P."/>
            <person name="Hiltunen Thoren M."/>
            <person name="Johannesson H."/>
        </authorList>
    </citation>
    <scope>NUCLEOTIDE SEQUENCE</scope>
    <source>
        <strain evidence="2">CBS 532.94</strain>
    </source>
</reference>
<dbReference type="PROSITE" id="PS50011">
    <property type="entry name" value="PROTEIN_KINASE_DOM"/>
    <property type="match status" value="1"/>
</dbReference>
<dbReference type="Gene3D" id="1.10.510.10">
    <property type="entry name" value="Transferase(Phosphotransferase) domain 1"/>
    <property type="match status" value="1"/>
</dbReference>
<gene>
    <name evidence="2" type="ORF">C8A03DRAFT_18876</name>
</gene>
<feature type="non-terminal residue" evidence="2">
    <location>
        <position position="479"/>
    </location>
</feature>
<protein>
    <recommendedName>
        <fullName evidence="1">Protein kinase domain-containing protein</fullName>
    </recommendedName>
</protein>
<sequence>MAGSNHYSRLVETPAEFRQLHVRIPAITFLDLPPEDWTGPNPRPSDVWLDAHGKGFLLMHNLHTREPPGRCILLQSLGTGELVVNKRLKRCAPIWDDDDYRKNPSRWVYAWHEPVPSELRFSRLDDPCVAVRLPDEPYFPELYAYGIPCGYKEGEMPDVWSLFFKWYNGGSLRNLMEMYADPKIGAPVPEPFIWHVMEQLSRAVIYLHTGLTRKELRTKRGNWMSKVEKGEWTPLVHRGIREQNILLHFSEDGGGDSLDRCFPRIVLEGFKRANLVTDDLSWWHYAPAYSRSRTVKESIWRPEPWEDMYLMGEVFRRLVAVHECGKMKSGNRLNFDVDRECRMSSYLSENLNLEPGERPAYSDDLINLLRKWEIPDLLADRAEPYDQAQHFSDHGIWEQIPGIEFLTKEVLPMAAKKVKMYRTMGFGRLASEDEDGLMGDVSWVMPVPSFETIPYSTNKGSQEHTLEVLKRELKYLYGP</sequence>
<dbReference type="InterPro" id="IPR011009">
    <property type="entry name" value="Kinase-like_dom_sf"/>
</dbReference>